<accession>A0A2P2IXX2</accession>
<proteinExistence type="predicted"/>
<protein>
    <submittedName>
        <fullName evidence="2">Uncharacterized protein LOC107462452</fullName>
    </submittedName>
</protein>
<dbReference type="EMBL" id="GGEC01005559">
    <property type="protein sequence ID" value="MBW86042.1"/>
    <property type="molecule type" value="Transcribed_RNA"/>
</dbReference>
<name>A0A2P2IXX2_RHIMU</name>
<sequence>MPLLSVRDCDSRACAGVDQGPSSRYRVVHFSYSLLIVWSSVDFFGFHLHWQFLLVELIWLCIPFEIIVEPIVRNLMS</sequence>
<reference evidence="2" key="1">
    <citation type="submission" date="2018-02" db="EMBL/GenBank/DDBJ databases">
        <title>Rhizophora mucronata_Transcriptome.</title>
        <authorList>
            <person name="Meera S.P."/>
            <person name="Sreeshan A."/>
            <person name="Augustine A."/>
        </authorList>
    </citation>
    <scope>NUCLEOTIDE SEQUENCE</scope>
    <source>
        <tissue evidence="2">Leaf</tissue>
    </source>
</reference>
<feature type="transmembrane region" description="Helical" evidence="1">
    <location>
        <begin position="52"/>
        <end position="72"/>
    </location>
</feature>
<keyword evidence="1" id="KW-0472">Membrane</keyword>
<keyword evidence="1" id="KW-1133">Transmembrane helix</keyword>
<evidence type="ECO:0000313" key="2">
    <source>
        <dbReference type="EMBL" id="MBW86042.1"/>
    </source>
</evidence>
<organism evidence="2">
    <name type="scientific">Rhizophora mucronata</name>
    <name type="common">Asiatic mangrove</name>
    <dbReference type="NCBI Taxonomy" id="61149"/>
    <lineage>
        <taxon>Eukaryota</taxon>
        <taxon>Viridiplantae</taxon>
        <taxon>Streptophyta</taxon>
        <taxon>Embryophyta</taxon>
        <taxon>Tracheophyta</taxon>
        <taxon>Spermatophyta</taxon>
        <taxon>Magnoliopsida</taxon>
        <taxon>eudicotyledons</taxon>
        <taxon>Gunneridae</taxon>
        <taxon>Pentapetalae</taxon>
        <taxon>rosids</taxon>
        <taxon>fabids</taxon>
        <taxon>Malpighiales</taxon>
        <taxon>Rhizophoraceae</taxon>
        <taxon>Rhizophora</taxon>
    </lineage>
</organism>
<dbReference type="EMBL" id="GGEC01005560">
    <property type="protein sequence ID" value="MBW86043.1"/>
    <property type="molecule type" value="Transcribed_RNA"/>
</dbReference>
<keyword evidence="1" id="KW-0812">Transmembrane</keyword>
<evidence type="ECO:0000256" key="1">
    <source>
        <dbReference type="SAM" id="Phobius"/>
    </source>
</evidence>
<dbReference type="AlphaFoldDB" id="A0A2P2IXX2"/>